<feature type="domain" description="Amidohydrolase-related" evidence="7">
    <location>
        <begin position="361"/>
        <end position="523"/>
    </location>
</feature>
<dbReference type="CDD" id="cd01309">
    <property type="entry name" value="Met_dep_hydrolase_C"/>
    <property type="match status" value="1"/>
</dbReference>
<dbReference type="InterPro" id="IPR004183">
    <property type="entry name" value="Xdiol_dOase_suB"/>
</dbReference>
<dbReference type="CDD" id="cd07363">
    <property type="entry name" value="45_DOPA_Dioxygenase"/>
    <property type="match status" value="1"/>
</dbReference>
<sequence>MDSEKSGMLPPYSAADLPPPSGPRHSHHHKRWLRPRRSMKLIVGCLAFIAFAQWKQISILPSHEPASSLSAERLQQDLATCAKLRHKPQDPIGLGREKNARFVDGQRPTLIRNATIWVGEAVEGTSLEDARAGKGYSWITADVLIDYGLIQKVEADISLNSLPKDTQIWDAKGRQLTSGIIDMHSHAGVGALPELVGNQDVNEMSNDITPYVRSIDGLNPLDPQIQVIKSGGVTTSLVLPGSGNNMGGEAFVIKHAVGKHDGRTELSAEDMLADPDRNWRYMKMACGENAKRVYGKVGHSPFSRLGESWEFRHAFEQAAKLVQEQDDWCAAADKFGVESQSSYLPQDLKWESLSAALRGQVHINTHCYTIPDLEAFVDHTNEFKFPVRAFHHAHQTFLVPEILKRVWGGRPPASALFADNMYYKSESYIGSEYAGKILWENGLTPVYVSDNPVLNAQHVLFEAAKAYRYGLPYHAALSGVTSAPAELLGLGQRIGKIKPGFDADIAVWDSDPLSVGAAPVQVWIDGAAQFSDPFELNKPLDGPISPDPKLANTTEDTTDLKEVVFTGISNVWLSGEEASTANSETVNVVFSNGDIKCIGACTEEVAAAKSSSKKIIDLKNGHITETFTAFGSLIGLNEIDNEADTDNGRNPTGFSRGLDGLVLDNKKLHIAKKYGVTKAISAPKFTGGLTHSGTSVGFNTDAKHSLEKGAVWAEDVAVHRTLTLAAKRGDNPSISDAIGKLRHTLLEAVATNDTGSDPFSEAAYLKKVVNGELPLVLTVHSADTIVAALRVKATVEEALAAKSQSKESPKLRVSIIGGAESHLVASELANAGVGVLLAPFQSYSYTWDQRRSLTGAPLTNGTAIDTLLDAGVVTAIGLEEDWLIRDLGLLAGIAQKNGNGRLSEKKALDLVSSNVYKILGIEASQSKKARHFAVYEGSPLEIGGRIRAVGSGRETVSVFVTLRFPKVNWINRRKLRTSSSTMTRAAAICVAHGGGPMPVLGDPGHASITASLQKRVPKILKLNTPDAPRAVVVVTAHWSEGAPTISSGDRHDLYYDYGGFPREAYSLKYPAPGSRSIANELKQALEKEGLSPVMNSRRGWDHGVFIPLLLIHPAADIPVIQLSVLASEDPEEHFRMGRALSALRDTNVAVVGSGFASLHNMGKLRSLMMGDPSTAKRIGTQVNEWNKELTGAALLEKREDRITALSNWRKFSHSYEMHPRYGAEHFMPLLVCAGAADDEVGREYNDDFLGADIKTYYWGDVRV</sequence>
<dbReference type="Proteomes" id="UP001244207">
    <property type="component" value="Unassembled WGS sequence"/>
</dbReference>
<evidence type="ECO:0000259" key="7">
    <source>
        <dbReference type="Pfam" id="PF01979"/>
    </source>
</evidence>
<comment type="cofactor">
    <cofactor evidence="1">
        <name>Zn(2+)</name>
        <dbReference type="ChEBI" id="CHEBI:29105"/>
    </cofactor>
</comment>
<dbReference type="SUPFAM" id="SSF51556">
    <property type="entry name" value="Metallo-dependent hydrolases"/>
    <property type="match status" value="1"/>
</dbReference>
<evidence type="ECO:0000256" key="5">
    <source>
        <dbReference type="ARBA" id="ARBA00023002"/>
    </source>
</evidence>
<dbReference type="SUPFAM" id="SSF51338">
    <property type="entry name" value="Composite domain of metallo-dependent hydrolases"/>
    <property type="match status" value="1"/>
</dbReference>
<protein>
    <recommendedName>
        <fullName evidence="11">Amidohydrolase</fullName>
    </recommendedName>
</protein>
<evidence type="ECO:0008006" key="11">
    <source>
        <dbReference type="Google" id="ProtNLM"/>
    </source>
</evidence>
<evidence type="ECO:0000256" key="2">
    <source>
        <dbReference type="ARBA" id="ARBA00007581"/>
    </source>
</evidence>
<feature type="domain" description="Extradiol ring-cleavage dioxygenase class III enzyme subunit B" evidence="8">
    <location>
        <begin position="1018"/>
        <end position="1242"/>
    </location>
</feature>
<dbReference type="Pfam" id="PF02900">
    <property type="entry name" value="LigB"/>
    <property type="match status" value="1"/>
</dbReference>
<dbReference type="Gene3D" id="3.40.830.10">
    <property type="entry name" value="LigB-like"/>
    <property type="match status" value="1"/>
</dbReference>
<dbReference type="AlphaFoldDB" id="A0AAD8UV20"/>
<evidence type="ECO:0000313" key="9">
    <source>
        <dbReference type="EMBL" id="KAK1728224.1"/>
    </source>
</evidence>
<gene>
    <name evidence="9" type="ORF">BDZ83DRAFT_648798</name>
</gene>
<reference evidence="9" key="1">
    <citation type="submission" date="2021-12" db="EMBL/GenBank/DDBJ databases">
        <title>Comparative genomics, transcriptomics and evolutionary studies reveal genomic signatures of adaptation to plant cell wall in hemibiotrophic fungi.</title>
        <authorList>
            <consortium name="DOE Joint Genome Institute"/>
            <person name="Baroncelli R."/>
            <person name="Diaz J.F."/>
            <person name="Benocci T."/>
            <person name="Peng M."/>
            <person name="Battaglia E."/>
            <person name="Haridas S."/>
            <person name="Andreopoulos W."/>
            <person name="Labutti K."/>
            <person name="Pangilinan J."/>
            <person name="Floch G.L."/>
            <person name="Makela M.R."/>
            <person name="Henrissat B."/>
            <person name="Grigoriev I.V."/>
            <person name="Crouch J.A."/>
            <person name="De Vries R.P."/>
            <person name="Sukno S.A."/>
            <person name="Thon M.R."/>
        </authorList>
    </citation>
    <scope>NUCLEOTIDE SEQUENCE</scope>
    <source>
        <strain evidence="9">CBS 112980</strain>
    </source>
</reference>
<organism evidence="9 10">
    <name type="scientific">Glomerella acutata</name>
    <name type="common">Colletotrichum acutatum</name>
    <dbReference type="NCBI Taxonomy" id="27357"/>
    <lineage>
        <taxon>Eukaryota</taxon>
        <taxon>Fungi</taxon>
        <taxon>Dikarya</taxon>
        <taxon>Ascomycota</taxon>
        <taxon>Pezizomycotina</taxon>
        <taxon>Sordariomycetes</taxon>
        <taxon>Hypocreomycetidae</taxon>
        <taxon>Glomerellales</taxon>
        <taxon>Glomerellaceae</taxon>
        <taxon>Colletotrichum</taxon>
        <taxon>Colletotrichum acutatum species complex</taxon>
    </lineage>
</organism>
<dbReference type="GeneID" id="85394119"/>
<dbReference type="InterPro" id="IPR032466">
    <property type="entry name" value="Metal_Hydrolase"/>
</dbReference>
<evidence type="ECO:0000256" key="4">
    <source>
        <dbReference type="ARBA" id="ARBA00022833"/>
    </source>
</evidence>
<comment type="caution">
    <text evidence="9">The sequence shown here is derived from an EMBL/GenBank/DDBJ whole genome shotgun (WGS) entry which is preliminary data.</text>
</comment>
<comment type="similarity">
    <text evidence="2">Belongs to the DODA-type extradiol aromatic ring-opening dioxygenase family.</text>
</comment>
<dbReference type="PANTHER" id="PTHR30096:SF0">
    <property type="entry name" value="4,5-DOPA DIOXYGENASE EXTRADIOL-LIKE PROTEIN"/>
    <property type="match status" value="1"/>
</dbReference>
<accession>A0AAD8UV20</accession>
<evidence type="ECO:0000256" key="1">
    <source>
        <dbReference type="ARBA" id="ARBA00001947"/>
    </source>
</evidence>
<keyword evidence="10" id="KW-1185">Reference proteome</keyword>
<dbReference type="InterPro" id="IPR014436">
    <property type="entry name" value="Extradiol_dOase_DODA"/>
</dbReference>
<dbReference type="GO" id="GO:0016702">
    <property type="term" value="F:oxidoreductase activity, acting on single donors with incorporation of molecular oxygen, incorporation of two atoms of oxygen"/>
    <property type="evidence" value="ECO:0007669"/>
    <property type="project" value="UniProtKB-ARBA"/>
</dbReference>
<name>A0AAD8UV20_GLOAC</name>
<dbReference type="Gene3D" id="3.20.20.140">
    <property type="entry name" value="Metal-dependent hydrolases"/>
    <property type="match status" value="2"/>
</dbReference>
<dbReference type="InterPro" id="IPR011059">
    <property type="entry name" value="Metal-dep_hydrolase_composite"/>
</dbReference>
<dbReference type="InterPro" id="IPR006680">
    <property type="entry name" value="Amidohydro-rel"/>
</dbReference>
<evidence type="ECO:0000256" key="3">
    <source>
        <dbReference type="ARBA" id="ARBA00022723"/>
    </source>
</evidence>
<dbReference type="GO" id="GO:0008270">
    <property type="term" value="F:zinc ion binding"/>
    <property type="evidence" value="ECO:0007669"/>
    <property type="project" value="InterPro"/>
</dbReference>
<proteinExistence type="inferred from homology"/>
<keyword evidence="5" id="KW-0560">Oxidoreductase</keyword>
<evidence type="ECO:0000313" key="10">
    <source>
        <dbReference type="Proteomes" id="UP001244207"/>
    </source>
</evidence>
<feature type="region of interest" description="Disordered" evidence="6">
    <location>
        <begin position="1"/>
        <end position="31"/>
    </location>
</feature>
<dbReference type="EMBL" id="JAHMHS010000018">
    <property type="protein sequence ID" value="KAK1728224.1"/>
    <property type="molecule type" value="Genomic_DNA"/>
</dbReference>
<dbReference type="Pfam" id="PF01979">
    <property type="entry name" value="Amidohydro_1"/>
    <property type="match status" value="1"/>
</dbReference>
<dbReference type="PANTHER" id="PTHR30096">
    <property type="entry name" value="4,5-DOPA DIOXYGENASE EXTRADIOL-LIKE PROTEIN"/>
    <property type="match status" value="1"/>
</dbReference>
<evidence type="ECO:0000259" key="8">
    <source>
        <dbReference type="Pfam" id="PF02900"/>
    </source>
</evidence>
<dbReference type="GO" id="GO:0016810">
    <property type="term" value="F:hydrolase activity, acting on carbon-nitrogen (but not peptide) bonds"/>
    <property type="evidence" value="ECO:0007669"/>
    <property type="project" value="InterPro"/>
</dbReference>
<keyword evidence="4" id="KW-0862">Zinc</keyword>
<dbReference type="GO" id="GO:0008198">
    <property type="term" value="F:ferrous iron binding"/>
    <property type="evidence" value="ECO:0007669"/>
    <property type="project" value="InterPro"/>
</dbReference>
<dbReference type="SUPFAM" id="SSF53213">
    <property type="entry name" value="LigB-like"/>
    <property type="match status" value="1"/>
</dbReference>
<evidence type="ECO:0000256" key="6">
    <source>
        <dbReference type="SAM" id="MobiDB-lite"/>
    </source>
</evidence>
<dbReference type="RefSeq" id="XP_060368279.1">
    <property type="nucleotide sequence ID" value="XM_060510220.1"/>
</dbReference>
<keyword evidence="3" id="KW-0479">Metal-binding</keyword>